<name>A0A665UH21_ECHNA</name>
<feature type="domain" description="BZIP" evidence="2">
    <location>
        <begin position="7"/>
        <end position="70"/>
    </location>
</feature>
<reference evidence="3" key="3">
    <citation type="submission" date="2025-09" db="UniProtKB">
        <authorList>
            <consortium name="Ensembl"/>
        </authorList>
    </citation>
    <scope>IDENTIFICATION</scope>
</reference>
<proteinExistence type="predicted"/>
<dbReference type="SMART" id="SM00338">
    <property type="entry name" value="BRLZ"/>
    <property type="match status" value="1"/>
</dbReference>
<dbReference type="Gene3D" id="1.20.5.170">
    <property type="match status" value="1"/>
</dbReference>
<dbReference type="PANTHER" id="PTHR23351">
    <property type="entry name" value="FOS TRANSCRIPTION FACTOR-RELATED"/>
    <property type="match status" value="1"/>
</dbReference>
<dbReference type="GO" id="GO:0000981">
    <property type="term" value="F:DNA-binding transcription factor activity, RNA polymerase II-specific"/>
    <property type="evidence" value="ECO:0007669"/>
    <property type="project" value="TreeGrafter"/>
</dbReference>
<organism evidence="3 4">
    <name type="scientific">Echeneis naucrates</name>
    <name type="common">Live sharksucker</name>
    <dbReference type="NCBI Taxonomy" id="173247"/>
    <lineage>
        <taxon>Eukaryota</taxon>
        <taxon>Metazoa</taxon>
        <taxon>Chordata</taxon>
        <taxon>Craniata</taxon>
        <taxon>Vertebrata</taxon>
        <taxon>Euteleostomi</taxon>
        <taxon>Actinopterygii</taxon>
        <taxon>Neopterygii</taxon>
        <taxon>Teleostei</taxon>
        <taxon>Neoteleostei</taxon>
        <taxon>Acanthomorphata</taxon>
        <taxon>Carangaria</taxon>
        <taxon>Carangiformes</taxon>
        <taxon>Echeneidae</taxon>
        <taxon>Echeneis</taxon>
    </lineage>
</organism>
<dbReference type="Ensembl" id="ENSENLT00000019225.1">
    <property type="protein sequence ID" value="ENSENLP00000018531.1"/>
    <property type="gene ID" value="ENSENLG00000008507.1"/>
</dbReference>
<dbReference type="InterPro" id="IPR000837">
    <property type="entry name" value="AP-1"/>
</dbReference>
<dbReference type="Proteomes" id="UP000472264">
    <property type="component" value="Chromosome 24"/>
</dbReference>
<evidence type="ECO:0000313" key="4">
    <source>
        <dbReference type="Proteomes" id="UP000472264"/>
    </source>
</evidence>
<dbReference type="PANTHER" id="PTHR23351:SF13">
    <property type="entry name" value="BASIC LEUCINE ZIPPER TRANSCRIPTIONAL FACTOR ATF-LIKE 3"/>
    <property type="match status" value="1"/>
</dbReference>
<dbReference type="Pfam" id="PF00170">
    <property type="entry name" value="bZIP_1"/>
    <property type="match status" value="1"/>
</dbReference>
<dbReference type="AlphaFoldDB" id="A0A665UH21"/>
<dbReference type="OMA" id="RNHEKIC"/>
<reference evidence="3" key="1">
    <citation type="submission" date="2021-04" db="EMBL/GenBank/DDBJ databases">
        <authorList>
            <consortium name="Wellcome Sanger Institute Data Sharing"/>
        </authorList>
    </citation>
    <scope>NUCLEOTIDE SEQUENCE [LARGE SCALE GENOMIC DNA]</scope>
</reference>
<dbReference type="PROSITE" id="PS50217">
    <property type="entry name" value="BZIP"/>
    <property type="match status" value="1"/>
</dbReference>
<dbReference type="PRINTS" id="PR00042">
    <property type="entry name" value="LEUZIPPRFOS"/>
</dbReference>
<sequence>IQGSDDKGRRMKRKEKNRVAAQKSRKRQTEKADLLHQACELLEQRNRKLRREVDFLFEEQRLLTEALRAHEPLCPIMHFLLTPPPSDLKR</sequence>
<evidence type="ECO:0000256" key="1">
    <source>
        <dbReference type="SAM" id="MobiDB-lite"/>
    </source>
</evidence>
<dbReference type="InterPro" id="IPR004827">
    <property type="entry name" value="bZIP"/>
</dbReference>
<dbReference type="PROSITE" id="PS00036">
    <property type="entry name" value="BZIP_BASIC"/>
    <property type="match status" value="1"/>
</dbReference>
<dbReference type="GO" id="GO:0005634">
    <property type="term" value="C:nucleus"/>
    <property type="evidence" value="ECO:0007669"/>
    <property type="project" value="TreeGrafter"/>
</dbReference>
<dbReference type="GO" id="GO:0000978">
    <property type="term" value="F:RNA polymerase II cis-regulatory region sequence-specific DNA binding"/>
    <property type="evidence" value="ECO:0007669"/>
    <property type="project" value="TreeGrafter"/>
</dbReference>
<keyword evidence="4" id="KW-1185">Reference proteome</keyword>
<dbReference type="SUPFAM" id="SSF57959">
    <property type="entry name" value="Leucine zipper domain"/>
    <property type="match status" value="1"/>
</dbReference>
<feature type="region of interest" description="Disordered" evidence="1">
    <location>
        <begin position="1"/>
        <end position="32"/>
    </location>
</feature>
<evidence type="ECO:0000313" key="3">
    <source>
        <dbReference type="Ensembl" id="ENSENLP00000018531.1"/>
    </source>
</evidence>
<dbReference type="InterPro" id="IPR046347">
    <property type="entry name" value="bZIP_sf"/>
</dbReference>
<accession>A0A665UH21</accession>
<evidence type="ECO:0000259" key="2">
    <source>
        <dbReference type="PROSITE" id="PS50217"/>
    </source>
</evidence>
<protein>
    <submittedName>
        <fullName evidence="3">Basic leucine zipper transcription factor, ATF-like 3</fullName>
    </submittedName>
</protein>
<reference evidence="3" key="2">
    <citation type="submission" date="2025-08" db="UniProtKB">
        <authorList>
            <consortium name="Ensembl"/>
        </authorList>
    </citation>
    <scope>IDENTIFICATION</scope>
</reference>